<name>W0FNU9_9BACT</name>
<organism evidence="3">
    <name type="scientific">uncultured bacterium Contig1584b</name>
    <dbReference type="NCBI Taxonomy" id="1393461"/>
    <lineage>
        <taxon>Bacteria</taxon>
        <taxon>environmental samples</taxon>
    </lineage>
</organism>
<sequence>MTSATQQQGNPGRGGKQQPPDAGAMEQAPENNRQNPGKNIQRPQRPGRNGQMQEEQGPDQDTQVPGRDSQVPDAGTPDPGTEGQRKHSGGKNGRKALPGRQEENRSTGSQSMDGLPAQPEVSGSGTAAADAVTEMIRAMEEKIKELKSLLEALNSSSAAE</sequence>
<protein>
    <submittedName>
        <fullName evidence="3">Uncharacterized protein</fullName>
    </submittedName>
</protein>
<keyword evidence="1" id="KW-0175">Coiled coil</keyword>
<dbReference type="EMBL" id="KC246802">
    <property type="protein sequence ID" value="AHF24675.1"/>
    <property type="molecule type" value="Genomic_DNA"/>
</dbReference>
<evidence type="ECO:0000256" key="1">
    <source>
        <dbReference type="SAM" id="Coils"/>
    </source>
</evidence>
<dbReference type="AlphaFoldDB" id="W0FNU9"/>
<feature type="compositionally biased region" description="Polar residues" evidence="2">
    <location>
        <begin position="50"/>
        <end position="63"/>
    </location>
</feature>
<evidence type="ECO:0000313" key="3">
    <source>
        <dbReference type="EMBL" id="AHF24675.1"/>
    </source>
</evidence>
<feature type="compositionally biased region" description="Polar residues" evidence="2">
    <location>
        <begin position="29"/>
        <end position="42"/>
    </location>
</feature>
<proteinExistence type="predicted"/>
<feature type="region of interest" description="Disordered" evidence="2">
    <location>
        <begin position="1"/>
        <end position="128"/>
    </location>
</feature>
<feature type="coiled-coil region" evidence="1">
    <location>
        <begin position="129"/>
        <end position="156"/>
    </location>
</feature>
<reference evidence="3" key="1">
    <citation type="journal article" date="2013" name="PLoS ONE">
        <title>Metagenomic insights into the carbohydrate-active enzymes carried by the microorganisms adhering to solid digesta in the rumen of cows.</title>
        <authorList>
            <person name="Wang L."/>
            <person name="Hatem A."/>
            <person name="Catalyurek U.V."/>
            <person name="Morrison M."/>
            <person name="Yu Z."/>
        </authorList>
    </citation>
    <scope>NUCLEOTIDE SEQUENCE</scope>
</reference>
<accession>W0FNU9</accession>
<feature type="compositionally biased region" description="Polar residues" evidence="2">
    <location>
        <begin position="1"/>
        <end position="10"/>
    </location>
</feature>
<evidence type="ECO:0000256" key="2">
    <source>
        <dbReference type="SAM" id="MobiDB-lite"/>
    </source>
</evidence>